<feature type="transmembrane region" description="Helical" evidence="7">
    <location>
        <begin position="50"/>
        <end position="71"/>
    </location>
</feature>
<feature type="domain" description="Peptidase S8/S53" evidence="8">
    <location>
        <begin position="216"/>
        <end position="488"/>
    </location>
</feature>
<dbReference type="PROSITE" id="PS51892">
    <property type="entry name" value="SUBTILASE"/>
    <property type="match status" value="1"/>
</dbReference>
<evidence type="ECO:0000313" key="9">
    <source>
        <dbReference type="EMBL" id="GJE01647.1"/>
    </source>
</evidence>
<dbReference type="Proteomes" id="UP001055153">
    <property type="component" value="Unassembled WGS sequence"/>
</dbReference>
<dbReference type="InterPro" id="IPR015500">
    <property type="entry name" value="Peptidase_S8_subtilisin-rel"/>
</dbReference>
<feature type="active site" description="Charge relay system" evidence="5">
    <location>
        <position position="225"/>
    </location>
</feature>
<keyword evidence="7" id="KW-1133">Transmembrane helix</keyword>
<name>A0ABQ4SEK2_9HYPH</name>
<feature type="compositionally biased region" description="Basic and acidic residues" evidence="6">
    <location>
        <begin position="405"/>
        <end position="415"/>
    </location>
</feature>
<dbReference type="Pfam" id="PF00082">
    <property type="entry name" value="Peptidase_S8"/>
    <property type="match status" value="1"/>
</dbReference>
<comment type="caution">
    <text evidence="9">The sequence shown here is derived from an EMBL/GenBank/DDBJ whole genome shotgun (WGS) entry which is preliminary data.</text>
</comment>
<dbReference type="InterPro" id="IPR000209">
    <property type="entry name" value="Peptidase_S8/S53_dom"/>
</dbReference>
<evidence type="ECO:0000313" key="10">
    <source>
        <dbReference type="Proteomes" id="UP001055153"/>
    </source>
</evidence>
<evidence type="ECO:0000256" key="3">
    <source>
        <dbReference type="ARBA" id="ARBA00022801"/>
    </source>
</evidence>
<feature type="active site" description="Charge relay system" evidence="5">
    <location>
        <position position="442"/>
    </location>
</feature>
<keyword evidence="4 5" id="KW-0720">Serine protease</keyword>
<organism evidence="9 10">
    <name type="scientific">Methylobacterium isbiliense</name>
    <dbReference type="NCBI Taxonomy" id="315478"/>
    <lineage>
        <taxon>Bacteria</taxon>
        <taxon>Pseudomonadati</taxon>
        <taxon>Pseudomonadota</taxon>
        <taxon>Alphaproteobacteria</taxon>
        <taxon>Hyphomicrobiales</taxon>
        <taxon>Methylobacteriaceae</taxon>
        <taxon>Methylobacterium</taxon>
    </lineage>
</organism>
<keyword evidence="7" id="KW-0812">Transmembrane</keyword>
<dbReference type="EMBL" id="BPQQ01000041">
    <property type="protein sequence ID" value="GJE01647.1"/>
    <property type="molecule type" value="Genomic_DNA"/>
</dbReference>
<dbReference type="RefSeq" id="WP_238236687.1">
    <property type="nucleotide sequence ID" value="NZ_BPQQ01000041.1"/>
</dbReference>
<gene>
    <name evidence="9" type="ORF">GMJLKIPL_3581</name>
</gene>
<keyword evidence="7" id="KW-0472">Membrane</keyword>
<dbReference type="Gene3D" id="3.40.50.200">
    <property type="entry name" value="Peptidase S8/S53 domain"/>
    <property type="match status" value="1"/>
</dbReference>
<evidence type="ECO:0000256" key="6">
    <source>
        <dbReference type="SAM" id="MobiDB-lite"/>
    </source>
</evidence>
<dbReference type="PRINTS" id="PR00723">
    <property type="entry name" value="SUBTILISIN"/>
</dbReference>
<feature type="active site" description="Charge relay system" evidence="5">
    <location>
        <position position="258"/>
    </location>
</feature>
<evidence type="ECO:0000256" key="5">
    <source>
        <dbReference type="PROSITE-ProRule" id="PRU01240"/>
    </source>
</evidence>
<keyword evidence="10" id="KW-1185">Reference proteome</keyword>
<dbReference type="PANTHER" id="PTHR43806:SF11">
    <property type="entry name" value="CEREVISIN-RELATED"/>
    <property type="match status" value="1"/>
</dbReference>
<dbReference type="PANTHER" id="PTHR43806">
    <property type="entry name" value="PEPTIDASE S8"/>
    <property type="match status" value="1"/>
</dbReference>
<evidence type="ECO:0000256" key="7">
    <source>
        <dbReference type="SAM" id="Phobius"/>
    </source>
</evidence>
<proteinExistence type="inferred from homology"/>
<dbReference type="SUPFAM" id="SSF52743">
    <property type="entry name" value="Subtilisin-like"/>
    <property type="match status" value="1"/>
</dbReference>
<evidence type="ECO:0000259" key="8">
    <source>
        <dbReference type="Pfam" id="PF00082"/>
    </source>
</evidence>
<accession>A0ABQ4SEK2</accession>
<evidence type="ECO:0000256" key="4">
    <source>
        <dbReference type="ARBA" id="ARBA00022825"/>
    </source>
</evidence>
<sequence length="502" mass="52791">MQQPEEDRTTSAASHADNAPANETRARVREAVERDWNDVREHPRREVSPVPAYLALAAAFALGFVLGRQFFLGAARPPRRGPRTDPGRATTWVPATAAPRAPADIVPGRRYKLRFRGTEAMEAAFAAARPAGVATVSRRRAVASAVAMMGTAGYPTDLHAFRRRFDVEVVEDYQYQVELGGPMSADESAPDDGAGPSLDDVLEAIGARNAWTQTRGAGVALAVVDTGIDGTRAEFADARRVGCWPADAGEAWVDPVGHGTMAACIAAASRKAGGAFDGVAPEAGLIACRTEFFDTELMDIYDYLADLAKGGMRIVASNSFGMEAGTPPDLVGQDFPYALADAVEAGVVAVFSAGNNHHLTGGDPDGDDPNSIWLYKSRADVLTVGACKLDGTMWHYSSRGPGQDHAGEGNARKPDVVAPTPENGRVLYGSATRALPNGWGTSGACAQGAGLAALLWSLKPDLGRDELFELIRSTAARLSAGPNAQGHGRIDCAAAVRAAARN</sequence>
<reference evidence="9" key="2">
    <citation type="submission" date="2021-08" db="EMBL/GenBank/DDBJ databases">
        <authorList>
            <person name="Tani A."/>
            <person name="Ola A."/>
            <person name="Ogura Y."/>
            <person name="Katsura K."/>
            <person name="Hayashi T."/>
        </authorList>
    </citation>
    <scope>NUCLEOTIDE SEQUENCE</scope>
    <source>
        <strain evidence="9">DSM 17168</strain>
    </source>
</reference>
<dbReference type="InterPro" id="IPR050131">
    <property type="entry name" value="Peptidase_S8_subtilisin-like"/>
</dbReference>
<evidence type="ECO:0000256" key="2">
    <source>
        <dbReference type="ARBA" id="ARBA00022670"/>
    </source>
</evidence>
<feature type="region of interest" description="Disordered" evidence="6">
    <location>
        <begin position="1"/>
        <end position="28"/>
    </location>
</feature>
<keyword evidence="2 5" id="KW-0645">Protease</keyword>
<comment type="similarity">
    <text evidence="1 5">Belongs to the peptidase S8 family.</text>
</comment>
<reference evidence="9" key="1">
    <citation type="journal article" date="2021" name="Front. Microbiol.">
        <title>Comprehensive Comparative Genomics and Phenotyping of Methylobacterium Species.</title>
        <authorList>
            <person name="Alessa O."/>
            <person name="Ogura Y."/>
            <person name="Fujitani Y."/>
            <person name="Takami H."/>
            <person name="Hayashi T."/>
            <person name="Sahin N."/>
            <person name="Tani A."/>
        </authorList>
    </citation>
    <scope>NUCLEOTIDE SEQUENCE</scope>
    <source>
        <strain evidence="9">DSM 17168</strain>
    </source>
</reference>
<protein>
    <recommendedName>
        <fullName evidence="8">Peptidase S8/S53 domain-containing protein</fullName>
    </recommendedName>
</protein>
<evidence type="ECO:0000256" key="1">
    <source>
        <dbReference type="ARBA" id="ARBA00011073"/>
    </source>
</evidence>
<feature type="region of interest" description="Disordered" evidence="6">
    <location>
        <begin position="400"/>
        <end position="422"/>
    </location>
</feature>
<dbReference type="InterPro" id="IPR036852">
    <property type="entry name" value="Peptidase_S8/S53_dom_sf"/>
</dbReference>
<keyword evidence="3 5" id="KW-0378">Hydrolase</keyword>